<proteinExistence type="predicted"/>
<organism evidence="2 3">
    <name type="scientific">Stylosanthes scabra</name>
    <dbReference type="NCBI Taxonomy" id="79078"/>
    <lineage>
        <taxon>Eukaryota</taxon>
        <taxon>Viridiplantae</taxon>
        <taxon>Streptophyta</taxon>
        <taxon>Embryophyta</taxon>
        <taxon>Tracheophyta</taxon>
        <taxon>Spermatophyta</taxon>
        <taxon>Magnoliopsida</taxon>
        <taxon>eudicotyledons</taxon>
        <taxon>Gunneridae</taxon>
        <taxon>Pentapetalae</taxon>
        <taxon>rosids</taxon>
        <taxon>fabids</taxon>
        <taxon>Fabales</taxon>
        <taxon>Fabaceae</taxon>
        <taxon>Papilionoideae</taxon>
        <taxon>50 kb inversion clade</taxon>
        <taxon>dalbergioids sensu lato</taxon>
        <taxon>Dalbergieae</taxon>
        <taxon>Pterocarpus clade</taxon>
        <taxon>Stylosanthes</taxon>
    </lineage>
</organism>
<sequence>MEGSTMRLGDDAPQGGDRVAQPAAISGDWDDCPDDEEDALDTVIEGEEISGVALVETSVAFAGGDVELEGLREQDVRNEVADFNLQGNHLCGGPLFQHVYKLNQFYFNPVI</sequence>
<evidence type="ECO:0000313" key="2">
    <source>
        <dbReference type="EMBL" id="MED6161035.1"/>
    </source>
</evidence>
<comment type="caution">
    <text evidence="2">The sequence shown here is derived from an EMBL/GenBank/DDBJ whole genome shotgun (WGS) entry which is preliminary data.</text>
</comment>
<keyword evidence="3" id="KW-1185">Reference proteome</keyword>
<dbReference type="Proteomes" id="UP001341840">
    <property type="component" value="Unassembled WGS sequence"/>
</dbReference>
<reference evidence="2 3" key="1">
    <citation type="journal article" date="2023" name="Plants (Basel)">
        <title>Bridging the Gap: Combining Genomics and Transcriptomics Approaches to Understand Stylosanthes scabra, an Orphan Legume from the Brazilian Caatinga.</title>
        <authorList>
            <person name="Ferreira-Neto J.R.C."/>
            <person name="da Silva M.D."/>
            <person name="Binneck E."/>
            <person name="de Melo N.F."/>
            <person name="da Silva R.H."/>
            <person name="de Melo A.L.T.M."/>
            <person name="Pandolfi V."/>
            <person name="Bustamante F.O."/>
            <person name="Brasileiro-Vidal A.C."/>
            <person name="Benko-Iseppon A.M."/>
        </authorList>
    </citation>
    <scope>NUCLEOTIDE SEQUENCE [LARGE SCALE GENOMIC DNA]</scope>
    <source>
        <tissue evidence="2">Leaves</tissue>
    </source>
</reference>
<accession>A0ABU6UKC3</accession>
<name>A0ABU6UKC3_9FABA</name>
<evidence type="ECO:0000256" key="1">
    <source>
        <dbReference type="SAM" id="MobiDB-lite"/>
    </source>
</evidence>
<feature type="region of interest" description="Disordered" evidence="1">
    <location>
        <begin position="1"/>
        <end position="35"/>
    </location>
</feature>
<gene>
    <name evidence="2" type="ORF">PIB30_056945</name>
</gene>
<dbReference type="EMBL" id="JASCZI010121289">
    <property type="protein sequence ID" value="MED6161035.1"/>
    <property type="molecule type" value="Genomic_DNA"/>
</dbReference>
<evidence type="ECO:0000313" key="3">
    <source>
        <dbReference type="Proteomes" id="UP001341840"/>
    </source>
</evidence>
<protein>
    <submittedName>
        <fullName evidence="2">Uncharacterized protein</fullName>
    </submittedName>
</protein>